<dbReference type="InterPro" id="IPR029062">
    <property type="entry name" value="Class_I_gatase-like"/>
</dbReference>
<reference evidence="5 6" key="1">
    <citation type="submission" date="2019-07" db="EMBL/GenBank/DDBJ databases">
        <title>Thalassofilum flectens gen. nov., sp. nov., a novel moderate thermophilic anaerobe from a shallow sea hot spring in Kunashir Island (Russia), representing a new family in the order Bacteroidales, and proposal of Thalassofilacea fam. nov.</title>
        <authorList>
            <person name="Kochetkova T.V."/>
            <person name="Podosokorskaya O.A."/>
            <person name="Novikov A."/>
            <person name="Elcheninov A.G."/>
            <person name="Toshchakov S.V."/>
            <person name="Kublanov I.V."/>
        </authorList>
    </citation>
    <scope>NUCLEOTIDE SEQUENCE [LARGE SCALE GENOMIC DNA]</scope>
    <source>
        <strain evidence="5 6">38-H</strain>
    </source>
</reference>
<keyword evidence="1" id="KW-0805">Transcription regulation</keyword>
<dbReference type="Pfam" id="PF01965">
    <property type="entry name" value="DJ-1_PfpI"/>
    <property type="match status" value="1"/>
</dbReference>
<dbReference type="KEGG" id="ttz:FHG85_09340"/>
<dbReference type="Gene3D" id="1.10.10.60">
    <property type="entry name" value="Homeodomain-like"/>
    <property type="match status" value="2"/>
</dbReference>
<dbReference type="PANTHER" id="PTHR43130">
    <property type="entry name" value="ARAC-FAMILY TRANSCRIPTIONAL REGULATOR"/>
    <property type="match status" value="1"/>
</dbReference>
<feature type="domain" description="HTH araC/xylS-type" evidence="4">
    <location>
        <begin position="229"/>
        <end position="327"/>
    </location>
</feature>
<dbReference type="InterPro" id="IPR052158">
    <property type="entry name" value="INH-QAR"/>
</dbReference>
<dbReference type="SUPFAM" id="SSF46689">
    <property type="entry name" value="Homeodomain-like"/>
    <property type="match status" value="2"/>
</dbReference>
<sequence>MIIKRSELMRVGVLALEDCTPLTMIGPMEILRKAGQFCQSMNGLQKPFFDVQIVSSGPKMINTANGYPIFCHANIHDVDKLDLIIIPGLDGDVEKQLQINYSFVPWIKDMYNKGSQVASICTGAFLLAETGLMNGKNTTTHWIAVDLFRQRYPDVDLLPEKIIVDNGNIYSCGGATSYQNLMIYLVEKFCGIEVAHYTAKMLLIDINKNSQSFYSIFSTQKSHTDELILKIQNFIEQNYEVDLSLDLLSEYFAISKRTLIRRFKKATSNTPHEYIQRVRVEAAKKKLETSNLTVSQIINKVGYEDPLAFRKIFKKFTGSSPLDYRNKFSFT</sequence>
<name>A0A7D4BKU0_9BACT</name>
<dbReference type="AlphaFoldDB" id="A0A7D4BKU0"/>
<keyword evidence="2" id="KW-0238">DNA-binding</keyword>
<accession>A0A7D4BKU0</accession>
<keyword evidence="6" id="KW-1185">Reference proteome</keyword>
<dbReference type="Gene3D" id="3.40.50.880">
    <property type="match status" value="1"/>
</dbReference>
<evidence type="ECO:0000259" key="4">
    <source>
        <dbReference type="PROSITE" id="PS01124"/>
    </source>
</evidence>
<dbReference type="CDD" id="cd03138">
    <property type="entry name" value="GATase1_AraC_2"/>
    <property type="match status" value="1"/>
</dbReference>
<dbReference type="InterPro" id="IPR018060">
    <property type="entry name" value="HTH_AraC"/>
</dbReference>
<dbReference type="Pfam" id="PF12833">
    <property type="entry name" value="HTH_18"/>
    <property type="match status" value="1"/>
</dbReference>
<organism evidence="5 6">
    <name type="scientific">Tenuifilum thalassicum</name>
    <dbReference type="NCBI Taxonomy" id="2590900"/>
    <lineage>
        <taxon>Bacteria</taxon>
        <taxon>Pseudomonadati</taxon>
        <taxon>Bacteroidota</taxon>
        <taxon>Bacteroidia</taxon>
        <taxon>Bacteroidales</taxon>
        <taxon>Tenuifilaceae</taxon>
        <taxon>Tenuifilum</taxon>
    </lineage>
</organism>
<dbReference type="Proteomes" id="UP000500961">
    <property type="component" value="Chromosome"/>
</dbReference>
<dbReference type="PROSITE" id="PS00041">
    <property type="entry name" value="HTH_ARAC_FAMILY_1"/>
    <property type="match status" value="1"/>
</dbReference>
<dbReference type="SUPFAM" id="SSF52317">
    <property type="entry name" value="Class I glutamine amidotransferase-like"/>
    <property type="match status" value="1"/>
</dbReference>
<dbReference type="GO" id="GO:0003700">
    <property type="term" value="F:DNA-binding transcription factor activity"/>
    <property type="evidence" value="ECO:0007669"/>
    <property type="project" value="InterPro"/>
</dbReference>
<evidence type="ECO:0000256" key="3">
    <source>
        <dbReference type="ARBA" id="ARBA00023163"/>
    </source>
</evidence>
<evidence type="ECO:0000256" key="1">
    <source>
        <dbReference type="ARBA" id="ARBA00023015"/>
    </source>
</evidence>
<evidence type="ECO:0000256" key="2">
    <source>
        <dbReference type="ARBA" id="ARBA00023125"/>
    </source>
</evidence>
<dbReference type="InterPro" id="IPR018062">
    <property type="entry name" value="HTH_AraC-typ_CS"/>
</dbReference>
<dbReference type="InterPro" id="IPR009057">
    <property type="entry name" value="Homeodomain-like_sf"/>
</dbReference>
<dbReference type="PANTHER" id="PTHR43130:SF3">
    <property type="entry name" value="HTH-TYPE TRANSCRIPTIONAL REGULATOR RV1931C"/>
    <property type="match status" value="1"/>
</dbReference>
<evidence type="ECO:0000313" key="5">
    <source>
        <dbReference type="EMBL" id="QKG80459.1"/>
    </source>
</evidence>
<gene>
    <name evidence="5" type="ORF">FHG85_09340</name>
</gene>
<dbReference type="EMBL" id="CP041345">
    <property type="protein sequence ID" value="QKG80459.1"/>
    <property type="molecule type" value="Genomic_DNA"/>
</dbReference>
<proteinExistence type="predicted"/>
<dbReference type="GO" id="GO:0043565">
    <property type="term" value="F:sequence-specific DNA binding"/>
    <property type="evidence" value="ECO:0007669"/>
    <property type="project" value="InterPro"/>
</dbReference>
<keyword evidence="3" id="KW-0804">Transcription</keyword>
<dbReference type="InterPro" id="IPR002818">
    <property type="entry name" value="DJ-1/PfpI"/>
</dbReference>
<dbReference type="SMART" id="SM00342">
    <property type="entry name" value="HTH_ARAC"/>
    <property type="match status" value="1"/>
</dbReference>
<protein>
    <submittedName>
        <fullName evidence="5">Helix-turn-helix domain-containing protein</fullName>
    </submittedName>
</protein>
<evidence type="ECO:0000313" key="6">
    <source>
        <dbReference type="Proteomes" id="UP000500961"/>
    </source>
</evidence>
<dbReference type="PROSITE" id="PS01124">
    <property type="entry name" value="HTH_ARAC_FAMILY_2"/>
    <property type="match status" value="1"/>
</dbReference>